<protein>
    <submittedName>
        <fullName evidence="3">Pyoverdine/dityrosine biosynthesis protein</fullName>
    </submittedName>
</protein>
<evidence type="ECO:0000313" key="3">
    <source>
        <dbReference type="EMBL" id="KAK9414215.1"/>
    </source>
</evidence>
<dbReference type="Gene3D" id="3.60.130.10">
    <property type="entry name" value="Clavaminate synthase-like"/>
    <property type="match status" value="1"/>
</dbReference>
<dbReference type="Pfam" id="PF02668">
    <property type="entry name" value="TauD"/>
    <property type="match status" value="1"/>
</dbReference>
<organism evidence="3 4">
    <name type="scientific">Seiridium unicorne</name>
    <dbReference type="NCBI Taxonomy" id="138068"/>
    <lineage>
        <taxon>Eukaryota</taxon>
        <taxon>Fungi</taxon>
        <taxon>Dikarya</taxon>
        <taxon>Ascomycota</taxon>
        <taxon>Pezizomycotina</taxon>
        <taxon>Sordariomycetes</taxon>
        <taxon>Xylariomycetidae</taxon>
        <taxon>Amphisphaeriales</taxon>
        <taxon>Sporocadaceae</taxon>
        <taxon>Seiridium</taxon>
    </lineage>
</organism>
<dbReference type="EMBL" id="JARVKF010000429">
    <property type="protein sequence ID" value="KAK9414215.1"/>
    <property type="molecule type" value="Genomic_DNA"/>
</dbReference>
<accession>A0ABR2UHX6</accession>
<dbReference type="InterPro" id="IPR007817">
    <property type="entry name" value="Isocyanide_synthase_DIT1"/>
</dbReference>
<reference evidence="3 4" key="1">
    <citation type="journal article" date="2024" name="J. Plant Pathol.">
        <title>Sequence and assembly of the genome of Seiridium unicorne, isolate CBS 538.82, causal agent of cypress canker disease.</title>
        <authorList>
            <person name="Scali E."/>
            <person name="Rocca G.D."/>
            <person name="Danti R."/>
            <person name="Garbelotto M."/>
            <person name="Barberini S."/>
            <person name="Baroncelli R."/>
            <person name="Emiliani G."/>
        </authorList>
    </citation>
    <scope>NUCLEOTIDE SEQUENCE [LARGE SCALE GENOMIC DNA]</scope>
    <source>
        <strain evidence="3 4">BM-138-508</strain>
    </source>
</reference>
<proteinExistence type="predicted"/>
<evidence type="ECO:0000259" key="2">
    <source>
        <dbReference type="Pfam" id="PF02668"/>
    </source>
</evidence>
<comment type="caution">
    <text evidence="3">The sequence shown here is derived from an EMBL/GenBank/DDBJ whole genome shotgun (WGS) entry which is preliminary data.</text>
</comment>
<dbReference type="Proteomes" id="UP001408356">
    <property type="component" value="Unassembled WGS sequence"/>
</dbReference>
<feature type="domain" description="TauD/TfdA-like" evidence="2">
    <location>
        <begin position="395"/>
        <end position="633"/>
    </location>
</feature>
<evidence type="ECO:0000256" key="1">
    <source>
        <dbReference type="ARBA" id="ARBA00023002"/>
    </source>
</evidence>
<keyword evidence="1" id="KW-0560">Oxidoreductase</keyword>
<dbReference type="Pfam" id="PF05141">
    <property type="entry name" value="DIT1_PvcA"/>
    <property type="match status" value="1"/>
</dbReference>
<dbReference type="InterPro" id="IPR003819">
    <property type="entry name" value="TauD/TfdA-like"/>
</dbReference>
<name>A0ABR2UHX6_9PEZI</name>
<dbReference type="PANTHER" id="PTHR37285:SF5">
    <property type="entry name" value="SPORE WALL MATURATION PROTEIN DIT1"/>
    <property type="match status" value="1"/>
</dbReference>
<dbReference type="PANTHER" id="PTHR37285">
    <property type="entry name" value="SPORE WALL MATURATION PROTEIN DIT1"/>
    <property type="match status" value="1"/>
</dbReference>
<gene>
    <name evidence="3" type="ORF">SUNI508_02314</name>
</gene>
<evidence type="ECO:0000313" key="4">
    <source>
        <dbReference type="Proteomes" id="UP001408356"/>
    </source>
</evidence>
<sequence>MAAEREAISSAILDGLLGSAALDSMASDIPVILGKSSQILKIIYRYRLKQDETAPNCLDEGYLKHLATIYSHVKVKSPIKLVLPAFPFKSPNRGVKVLGKLPDKGEEYSLAHLNGLCLAIEDIYPPGAKLTIVSDGLVYNDLLGILDMEVWAYGEALRAMAHTKGFDHIAFARINDIIHLDLPDTMDVMTYVAHVGTYRSSLMEKFSLPGWDVSKEILNDEDTLLTYRGYIKFLETDLADTYPPVDGQSVKAFKRGIKCIARQMLCRGQAFAHAVRESFPDHLRLSIHSSTGISKLSISLLPTESSFTTPWHCAVAFALDGTLTSSHRVTFDADPKYELVTDSQGRPSHYIEKATIDLLDWSDFNGTIMAEPIYPCGWLIRPTPGTQVTPGNVHARNLRVLAQHNSPVILRGFNVKDIHELAAQAYGLGTPILRTFWSVSGVKDRDMDSQGMNDTISTEWMPFHYDGIYETNNIHHDRGDESEELDSPHFQVMAYAGSPSKSGHALFAASSRLLKYLPTTLPLERLQQLTWSLRIASRNSLQSQSLKLIETHPSTGKPILRYHEHLSESKTASNTIIVNIEGVDEVTSAAICSTLDSLLHDRRVCYWHAWEKGDLLVSDNLAMLFAYTDFTGKGDDGLFVRHVD</sequence>
<dbReference type="InterPro" id="IPR042098">
    <property type="entry name" value="TauD-like_sf"/>
</dbReference>
<keyword evidence="4" id="KW-1185">Reference proteome</keyword>
<dbReference type="SUPFAM" id="SSF51197">
    <property type="entry name" value="Clavaminate synthase-like"/>
    <property type="match status" value="1"/>
</dbReference>